<dbReference type="Proteomes" id="UP000504638">
    <property type="component" value="Unplaced"/>
</dbReference>
<name>A0A6G1FXY1_9PEZI</name>
<evidence type="ECO:0000313" key="1">
    <source>
        <dbReference type="EMBL" id="KAF1810449.1"/>
    </source>
</evidence>
<dbReference type="RefSeq" id="XP_033532080.1">
    <property type="nucleotide sequence ID" value="XM_033683410.1"/>
</dbReference>
<reference evidence="3" key="2">
    <citation type="submission" date="2020-04" db="EMBL/GenBank/DDBJ databases">
        <authorList>
            <consortium name="NCBI Genome Project"/>
        </authorList>
    </citation>
    <scope>NUCLEOTIDE SEQUENCE</scope>
    <source>
        <strain evidence="3">CBS 781.70</strain>
    </source>
</reference>
<protein>
    <submittedName>
        <fullName evidence="1 3">Uncharacterized protein</fullName>
    </submittedName>
</protein>
<evidence type="ECO:0000313" key="2">
    <source>
        <dbReference type="Proteomes" id="UP000504638"/>
    </source>
</evidence>
<reference evidence="3" key="3">
    <citation type="submission" date="2025-04" db="UniProtKB">
        <authorList>
            <consortium name="RefSeq"/>
        </authorList>
    </citation>
    <scope>IDENTIFICATION</scope>
    <source>
        <strain evidence="3">CBS 781.70</strain>
    </source>
</reference>
<dbReference type="EMBL" id="ML975166">
    <property type="protein sequence ID" value="KAF1810449.1"/>
    <property type="molecule type" value="Genomic_DNA"/>
</dbReference>
<dbReference type="AlphaFoldDB" id="A0A6G1FXY1"/>
<sequence>MQAVMEKERVIHSGIISISFVMQHSNINLSFLIRFASCQLVALPLVPRSESQFRIQCSTTSRRVGILPVGNQFPRIAACQWRGAGIRSTCESVTSSLRNHQGASPIVIRPEQFDVGKMPLMNHSTWQNHGTSTEDVQSVVIQHESMASWLFGFPHSVCNDGFFPRTRHELTVSPGETVRTVVQGMRCAIAGTMQEWIPYVPGLWSVYVPLLPTFPISLE</sequence>
<gene>
    <name evidence="1 3" type="ORF">P152DRAFT_98855</name>
</gene>
<dbReference type="GeneID" id="54423980"/>
<organism evidence="1">
    <name type="scientific">Eremomyces bilateralis CBS 781.70</name>
    <dbReference type="NCBI Taxonomy" id="1392243"/>
    <lineage>
        <taxon>Eukaryota</taxon>
        <taxon>Fungi</taxon>
        <taxon>Dikarya</taxon>
        <taxon>Ascomycota</taxon>
        <taxon>Pezizomycotina</taxon>
        <taxon>Dothideomycetes</taxon>
        <taxon>Dothideomycetes incertae sedis</taxon>
        <taxon>Eremomycetales</taxon>
        <taxon>Eremomycetaceae</taxon>
        <taxon>Eremomyces</taxon>
    </lineage>
</organism>
<accession>A0A6G1FXY1</accession>
<proteinExistence type="predicted"/>
<reference evidence="1 3" key="1">
    <citation type="submission" date="2020-01" db="EMBL/GenBank/DDBJ databases">
        <authorList>
            <consortium name="DOE Joint Genome Institute"/>
            <person name="Haridas S."/>
            <person name="Albert R."/>
            <person name="Binder M."/>
            <person name="Bloem J."/>
            <person name="Labutti K."/>
            <person name="Salamov A."/>
            <person name="Andreopoulos B."/>
            <person name="Baker S.E."/>
            <person name="Barry K."/>
            <person name="Bills G."/>
            <person name="Bluhm B.H."/>
            <person name="Cannon C."/>
            <person name="Castanera R."/>
            <person name="Culley D.E."/>
            <person name="Daum C."/>
            <person name="Ezra D."/>
            <person name="Gonzalez J.B."/>
            <person name="Henrissat B."/>
            <person name="Kuo A."/>
            <person name="Liang C."/>
            <person name="Lipzen A."/>
            <person name="Lutzoni F."/>
            <person name="Magnuson J."/>
            <person name="Mondo S."/>
            <person name="Nolan M."/>
            <person name="Ohm R."/>
            <person name="Pangilinan J."/>
            <person name="Park H.-J."/>
            <person name="Ramirez L."/>
            <person name="Alfaro M."/>
            <person name="Sun H."/>
            <person name="Tritt A."/>
            <person name="Yoshinaga Y."/>
            <person name="Zwiers L.-H."/>
            <person name="Turgeon B.G."/>
            <person name="Goodwin S.B."/>
            <person name="Spatafora J.W."/>
            <person name="Crous P.W."/>
            <person name="Grigoriev I.V."/>
        </authorList>
    </citation>
    <scope>NUCLEOTIDE SEQUENCE</scope>
    <source>
        <strain evidence="1 3">CBS 781.70</strain>
    </source>
</reference>
<keyword evidence="2" id="KW-1185">Reference proteome</keyword>
<evidence type="ECO:0000313" key="3">
    <source>
        <dbReference type="RefSeq" id="XP_033532080.1"/>
    </source>
</evidence>